<feature type="transmembrane region" description="Helical" evidence="1">
    <location>
        <begin position="21"/>
        <end position="39"/>
    </location>
</feature>
<keyword evidence="1" id="KW-0812">Transmembrane</keyword>
<dbReference type="NCBIfam" id="TIGR02532">
    <property type="entry name" value="IV_pilin_GFxxxE"/>
    <property type="match status" value="1"/>
</dbReference>
<sequence length="216" mass="23482">MQAFQQTERSQRERGMTLVELMLVLAIVGIVSSTAMVTLSPEPKMEDQARRVAALVNEASRQAMTDGSLPPEIVATTLVEARRRMLVTTDTDGHQVLDLQQFVFDEIASSSDWELRKRSYLGNGAFVYGWSLGAQVTPGSSIDVVGPRAGDPFSDATIECLPNGTCAMEMFGAPANGVTLYLVDPKFKDDPLATNRRARVVIMPLNGMATKALSGW</sequence>
<name>D0LHJ1_HALO1</name>
<dbReference type="PROSITE" id="PS00409">
    <property type="entry name" value="PROKAR_NTER_METHYL"/>
    <property type="match status" value="1"/>
</dbReference>
<dbReference type="eggNOG" id="COG2165">
    <property type="taxonomic scope" value="Bacteria"/>
</dbReference>
<evidence type="ECO:0000313" key="2">
    <source>
        <dbReference type="EMBL" id="ACY12853.1"/>
    </source>
</evidence>
<dbReference type="STRING" id="502025.Hoch_0212"/>
<dbReference type="InterPro" id="IPR045584">
    <property type="entry name" value="Pilin-like"/>
</dbReference>
<dbReference type="InterPro" id="IPR012902">
    <property type="entry name" value="N_methyl_site"/>
</dbReference>
<dbReference type="SUPFAM" id="SSF54523">
    <property type="entry name" value="Pili subunits"/>
    <property type="match status" value="1"/>
</dbReference>
<gene>
    <name evidence="2" type="ordered locus">Hoch_0212</name>
</gene>
<dbReference type="KEGG" id="hoh:Hoch_0212"/>
<dbReference type="EMBL" id="CP001804">
    <property type="protein sequence ID" value="ACY12853.1"/>
    <property type="molecule type" value="Genomic_DNA"/>
</dbReference>
<evidence type="ECO:0000313" key="3">
    <source>
        <dbReference type="Proteomes" id="UP000001880"/>
    </source>
</evidence>
<evidence type="ECO:0000256" key="1">
    <source>
        <dbReference type="SAM" id="Phobius"/>
    </source>
</evidence>
<dbReference type="Pfam" id="PF07963">
    <property type="entry name" value="N_methyl"/>
    <property type="match status" value="1"/>
</dbReference>
<keyword evidence="1" id="KW-1133">Transmembrane helix</keyword>
<reference evidence="2 3" key="1">
    <citation type="journal article" date="2010" name="Stand. Genomic Sci.">
        <title>Complete genome sequence of Haliangium ochraceum type strain (SMP-2).</title>
        <authorList>
            <consortium name="US DOE Joint Genome Institute (JGI-PGF)"/>
            <person name="Ivanova N."/>
            <person name="Daum C."/>
            <person name="Lang E."/>
            <person name="Abt B."/>
            <person name="Kopitz M."/>
            <person name="Saunders E."/>
            <person name="Lapidus A."/>
            <person name="Lucas S."/>
            <person name="Glavina Del Rio T."/>
            <person name="Nolan M."/>
            <person name="Tice H."/>
            <person name="Copeland A."/>
            <person name="Cheng J.F."/>
            <person name="Chen F."/>
            <person name="Bruce D."/>
            <person name="Goodwin L."/>
            <person name="Pitluck S."/>
            <person name="Mavromatis K."/>
            <person name="Pati A."/>
            <person name="Mikhailova N."/>
            <person name="Chen A."/>
            <person name="Palaniappan K."/>
            <person name="Land M."/>
            <person name="Hauser L."/>
            <person name="Chang Y.J."/>
            <person name="Jeffries C.D."/>
            <person name="Detter J.C."/>
            <person name="Brettin T."/>
            <person name="Rohde M."/>
            <person name="Goker M."/>
            <person name="Bristow J."/>
            <person name="Markowitz V."/>
            <person name="Eisen J.A."/>
            <person name="Hugenholtz P."/>
            <person name="Kyrpides N.C."/>
            <person name="Klenk H.P."/>
        </authorList>
    </citation>
    <scope>NUCLEOTIDE SEQUENCE [LARGE SCALE GENOMIC DNA]</scope>
    <source>
        <strain evidence="3">DSM 14365 / CIP 107738 / JCM 11303 / AJ 13395 / SMP-2</strain>
    </source>
</reference>
<protein>
    <submittedName>
        <fullName evidence="2">Uncharacterized protein</fullName>
    </submittedName>
</protein>
<dbReference type="RefSeq" id="WP_012825480.1">
    <property type="nucleotide sequence ID" value="NC_013440.1"/>
</dbReference>
<proteinExistence type="predicted"/>
<dbReference type="AlphaFoldDB" id="D0LHJ1"/>
<keyword evidence="1" id="KW-0472">Membrane</keyword>
<organism evidence="2 3">
    <name type="scientific">Haliangium ochraceum (strain DSM 14365 / JCM 11303 / SMP-2)</name>
    <dbReference type="NCBI Taxonomy" id="502025"/>
    <lineage>
        <taxon>Bacteria</taxon>
        <taxon>Pseudomonadati</taxon>
        <taxon>Myxococcota</taxon>
        <taxon>Polyangia</taxon>
        <taxon>Haliangiales</taxon>
        <taxon>Kofleriaceae</taxon>
        <taxon>Haliangium</taxon>
    </lineage>
</organism>
<keyword evidence="3" id="KW-1185">Reference proteome</keyword>
<dbReference type="HOGENOM" id="CLU_1276180_0_0_7"/>
<accession>D0LHJ1</accession>
<dbReference type="Proteomes" id="UP000001880">
    <property type="component" value="Chromosome"/>
</dbReference>